<organism evidence="2 3">
    <name type="scientific">Phascolomyces articulosus</name>
    <dbReference type="NCBI Taxonomy" id="60185"/>
    <lineage>
        <taxon>Eukaryota</taxon>
        <taxon>Fungi</taxon>
        <taxon>Fungi incertae sedis</taxon>
        <taxon>Mucoromycota</taxon>
        <taxon>Mucoromycotina</taxon>
        <taxon>Mucoromycetes</taxon>
        <taxon>Mucorales</taxon>
        <taxon>Lichtheimiaceae</taxon>
        <taxon>Phascolomyces</taxon>
    </lineage>
</organism>
<keyword evidence="3" id="KW-1185">Reference proteome</keyword>
<dbReference type="AlphaFoldDB" id="A0AAD5KL85"/>
<keyword evidence="1" id="KW-1133">Transmembrane helix</keyword>
<protein>
    <recommendedName>
        <fullName evidence="4">Transmembrane protein</fullName>
    </recommendedName>
</protein>
<accession>A0AAD5KL85</accession>
<keyword evidence="1" id="KW-0812">Transmembrane</keyword>
<comment type="caution">
    <text evidence="2">The sequence shown here is derived from an EMBL/GenBank/DDBJ whole genome shotgun (WGS) entry which is preliminary data.</text>
</comment>
<evidence type="ECO:0000313" key="2">
    <source>
        <dbReference type="EMBL" id="KAI9274558.1"/>
    </source>
</evidence>
<sequence length="146" mass="16449">MVNTSAFQGSQEHGSSPPVNGDFKICGHISTFCVGSVVSVLSASYHSFMVVLMILSWFIIKYLIVSVILFVYQLFNYRITLAFYFTPVAIMVRYALCRVLGRLGTRTWTHKKMGIIDYKGKKARFTNAIATFKVSADILSQNFRIA</sequence>
<evidence type="ECO:0000313" key="3">
    <source>
        <dbReference type="Proteomes" id="UP001209540"/>
    </source>
</evidence>
<reference evidence="2" key="1">
    <citation type="journal article" date="2022" name="IScience">
        <title>Evolution of zygomycete secretomes and the origins of terrestrial fungal ecologies.</title>
        <authorList>
            <person name="Chang Y."/>
            <person name="Wang Y."/>
            <person name="Mondo S."/>
            <person name="Ahrendt S."/>
            <person name="Andreopoulos W."/>
            <person name="Barry K."/>
            <person name="Beard J."/>
            <person name="Benny G.L."/>
            <person name="Blankenship S."/>
            <person name="Bonito G."/>
            <person name="Cuomo C."/>
            <person name="Desiro A."/>
            <person name="Gervers K.A."/>
            <person name="Hundley H."/>
            <person name="Kuo A."/>
            <person name="LaButti K."/>
            <person name="Lang B.F."/>
            <person name="Lipzen A."/>
            <person name="O'Donnell K."/>
            <person name="Pangilinan J."/>
            <person name="Reynolds N."/>
            <person name="Sandor L."/>
            <person name="Smith M.E."/>
            <person name="Tsang A."/>
            <person name="Grigoriev I.V."/>
            <person name="Stajich J.E."/>
            <person name="Spatafora J.W."/>
        </authorList>
    </citation>
    <scope>NUCLEOTIDE SEQUENCE</scope>
    <source>
        <strain evidence="2">RSA 2281</strain>
    </source>
</reference>
<feature type="transmembrane region" description="Helical" evidence="1">
    <location>
        <begin position="48"/>
        <end position="75"/>
    </location>
</feature>
<dbReference type="EMBL" id="JAIXMP010000004">
    <property type="protein sequence ID" value="KAI9274558.1"/>
    <property type="molecule type" value="Genomic_DNA"/>
</dbReference>
<name>A0AAD5KL85_9FUNG</name>
<dbReference type="Proteomes" id="UP001209540">
    <property type="component" value="Unassembled WGS sequence"/>
</dbReference>
<evidence type="ECO:0008006" key="4">
    <source>
        <dbReference type="Google" id="ProtNLM"/>
    </source>
</evidence>
<reference evidence="2" key="2">
    <citation type="submission" date="2023-02" db="EMBL/GenBank/DDBJ databases">
        <authorList>
            <consortium name="DOE Joint Genome Institute"/>
            <person name="Mondo S.J."/>
            <person name="Chang Y."/>
            <person name="Wang Y."/>
            <person name="Ahrendt S."/>
            <person name="Andreopoulos W."/>
            <person name="Barry K."/>
            <person name="Beard J."/>
            <person name="Benny G.L."/>
            <person name="Blankenship S."/>
            <person name="Bonito G."/>
            <person name="Cuomo C."/>
            <person name="Desiro A."/>
            <person name="Gervers K.A."/>
            <person name="Hundley H."/>
            <person name="Kuo A."/>
            <person name="LaButti K."/>
            <person name="Lang B.F."/>
            <person name="Lipzen A."/>
            <person name="O'Donnell K."/>
            <person name="Pangilinan J."/>
            <person name="Reynolds N."/>
            <person name="Sandor L."/>
            <person name="Smith M.W."/>
            <person name="Tsang A."/>
            <person name="Grigoriev I.V."/>
            <person name="Stajich J.E."/>
            <person name="Spatafora J.W."/>
        </authorList>
    </citation>
    <scope>NUCLEOTIDE SEQUENCE</scope>
    <source>
        <strain evidence="2">RSA 2281</strain>
    </source>
</reference>
<gene>
    <name evidence="2" type="ORF">BDA99DRAFT_533191</name>
</gene>
<feature type="transmembrane region" description="Helical" evidence="1">
    <location>
        <begin position="81"/>
        <end position="101"/>
    </location>
</feature>
<evidence type="ECO:0000256" key="1">
    <source>
        <dbReference type="SAM" id="Phobius"/>
    </source>
</evidence>
<proteinExistence type="predicted"/>
<keyword evidence="1" id="KW-0472">Membrane</keyword>